<evidence type="ECO:0000256" key="4">
    <source>
        <dbReference type="ARBA" id="ARBA00023136"/>
    </source>
</evidence>
<evidence type="ECO:0000259" key="8">
    <source>
        <dbReference type="Pfam" id="PF14322"/>
    </source>
</evidence>
<dbReference type="InterPro" id="IPR011990">
    <property type="entry name" value="TPR-like_helical_dom_sf"/>
</dbReference>
<evidence type="ECO:0000313" key="10">
    <source>
        <dbReference type="Proteomes" id="UP000241964"/>
    </source>
</evidence>
<dbReference type="InterPro" id="IPR012944">
    <property type="entry name" value="SusD_RagB_dom"/>
</dbReference>
<proteinExistence type="inferred from homology"/>
<dbReference type="EMBL" id="PYAS01000008">
    <property type="protein sequence ID" value="PSL27186.1"/>
    <property type="molecule type" value="Genomic_DNA"/>
</dbReference>
<keyword evidence="10" id="KW-1185">Reference proteome</keyword>
<protein>
    <submittedName>
        <fullName evidence="9">Putative outer membrane starch-binding protein</fullName>
    </submittedName>
</protein>
<feature type="domain" description="SusD-like N-terminal" evidence="8">
    <location>
        <begin position="97"/>
        <end position="217"/>
    </location>
</feature>
<reference evidence="9 10" key="1">
    <citation type="submission" date="2018-03" db="EMBL/GenBank/DDBJ databases">
        <title>Genomic Encyclopedia of Archaeal and Bacterial Type Strains, Phase II (KMG-II): from individual species to whole genera.</title>
        <authorList>
            <person name="Goeker M."/>
        </authorList>
    </citation>
    <scope>NUCLEOTIDE SEQUENCE [LARGE SCALE GENOMIC DNA]</scope>
    <source>
        <strain evidence="9 10">DSM 29057</strain>
    </source>
</reference>
<dbReference type="Pfam" id="PF14322">
    <property type="entry name" value="SusD-like_3"/>
    <property type="match status" value="1"/>
</dbReference>
<dbReference type="AlphaFoldDB" id="A0A2P8FZM9"/>
<keyword evidence="5" id="KW-0998">Cell outer membrane</keyword>
<evidence type="ECO:0000256" key="6">
    <source>
        <dbReference type="SAM" id="SignalP"/>
    </source>
</evidence>
<accession>A0A2P8FZM9</accession>
<dbReference type="Pfam" id="PF07980">
    <property type="entry name" value="SusD_RagB"/>
    <property type="match status" value="1"/>
</dbReference>
<evidence type="ECO:0000256" key="2">
    <source>
        <dbReference type="ARBA" id="ARBA00006275"/>
    </source>
</evidence>
<evidence type="ECO:0000313" key="9">
    <source>
        <dbReference type="EMBL" id="PSL27186.1"/>
    </source>
</evidence>
<feature type="signal peptide" evidence="6">
    <location>
        <begin position="1"/>
        <end position="24"/>
    </location>
</feature>
<evidence type="ECO:0000259" key="7">
    <source>
        <dbReference type="Pfam" id="PF07980"/>
    </source>
</evidence>
<name>A0A2P8FZM9_9BACT</name>
<sequence length="602" mass="67213">MRKRYLKNLPFSLLFAAIMMVPQACEPNLDYENTNAINPDNVWNDEKLITAFLSDIHGNMIPSWPVNGNSSDEGMNAPGSMGTYLRGVISVTSDGQNLVYTNIDKINFFLARIADVSPAILSEEKKKQMAGQALFWRAWDYFGKVATFGGVPLILKPQDPADKESLFVPRSKTSECVTQILADLDAAIAALPDQWDNANYGRIDKGAAMAFKGKVLLWYASPMFNPSNDQVRWQKAYEANKAAVDFLKAQGKGLLEAYGQIWKQERNKEVIMVNQFSYPDHPFNQAGIRPQPLTQGDANKNQPLLPLLNAYPKKDGSPMQFDAAKLAADPAYNEQYITDFVTNRDDRFYATIFTGGTPYPTPDLPTGTRYWSAWRKAADASSPGGFKYVSLASDQKSVTIGAGVSGFFQIKGLDNTLTSTVIGNAATDWVEIRFAEVLMHYGEAANEVGKQEEAIQVLKDIRARAGITPGTSGKYGITATTQAGIREAYLAERFVEFAFENKRWGDLRRWKRFDIVNKTGFRQGIYFVLKDGAKIEWTDDISDASVRKKFTAVFIENLDGDPQYKFNLDTNHWFYPISQTNLEASSALKQNAEWGGTFNPLE</sequence>
<feature type="domain" description="RagB/SusD" evidence="7">
    <location>
        <begin position="261"/>
        <end position="594"/>
    </location>
</feature>
<comment type="similarity">
    <text evidence="2">Belongs to the SusD family.</text>
</comment>
<evidence type="ECO:0000256" key="5">
    <source>
        <dbReference type="ARBA" id="ARBA00023237"/>
    </source>
</evidence>
<comment type="caution">
    <text evidence="9">The sequence shown here is derived from an EMBL/GenBank/DDBJ whole genome shotgun (WGS) entry which is preliminary data.</text>
</comment>
<feature type="chain" id="PRO_5015159644" evidence="6">
    <location>
        <begin position="25"/>
        <end position="602"/>
    </location>
</feature>
<organism evidence="9 10">
    <name type="scientific">Dyadobacter jiangsuensis</name>
    <dbReference type="NCBI Taxonomy" id="1591085"/>
    <lineage>
        <taxon>Bacteria</taxon>
        <taxon>Pseudomonadati</taxon>
        <taxon>Bacteroidota</taxon>
        <taxon>Cytophagia</taxon>
        <taxon>Cytophagales</taxon>
        <taxon>Spirosomataceae</taxon>
        <taxon>Dyadobacter</taxon>
    </lineage>
</organism>
<dbReference type="InterPro" id="IPR033985">
    <property type="entry name" value="SusD-like_N"/>
</dbReference>
<dbReference type="SUPFAM" id="SSF48452">
    <property type="entry name" value="TPR-like"/>
    <property type="match status" value="1"/>
</dbReference>
<keyword evidence="3 6" id="KW-0732">Signal</keyword>
<dbReference type="RefSeq" id="WP_106596605.1">
    <property type="nucleotide sequence ID" value="NZ_PYAS01000008.1"/>
</dbReference>
<evidence type="ECO:0000256" key="1">
    <source>
        <dbReference type="ARBA" id="ARBA00004442"/>
    </source>
</evidence>
<dbReference type="Gene3D" id="1.25.40.390">
    <property type="match status" value="1"/>
</dbReference>
<evidence type="ECO:0000256" key="3">
    <source>
        <dbReference type="ARBA" id="ARBA00022729"/>
    </source>
</evidence>
<comment type="subcellular location">
    <subcellularLocation>
        <location evidence="1">Cell outer membrane</location>
    </subcellularLocation>
</comment>
<dbReference type="OrthoDB" id="5694214at2"/>
<gene>
    <name evidence="9" type="ORF">CLV60_10840</name>
</gene>
<dbReference type="GO" id="GO:0009279">
    <property type="term" value="C:cell outer membrane"/>
    <property type="evidence" value="ECO:0007669"/>
    <property type="project" value="UniProtKB-SubCell"/>
</dbReference>
<keyword evidence="4" id="KW-0472">Membrane</keyword>
<dbReference type="Proteomes" id="UP000241964">
    <property type="component" value="Unassembled WGS sequence"/>
</dbReference>